<evidence type="ECO:0000313" key="3">
    <source>
        <dbReference type="Proteomes" id="UP000186364"/>
    </source>
</evidence>
<feature type="domain" description="Chromosomal replication initiator DnaA C-terminal" evidence="1">
    <location>
        <begin position="3"/>
        <end position="59"/>
    </location>
</feature>
<dbReference type="EMBL" id="MKIP01000030">
    <property type="protein sequence ID" value="OLP61924.1"/>
    <property type="molecule type" value="Genomic_DNA"/>
</dbReference>
<evidence type="ECO:0000313" key="2">
    <source>
        <dbReference type="EMBL" id="OLP61924.1"/>
    </source>
</evidence>
<dbReference type="AlphaFoldDB" id="A0A1Q9B1R1"/>
<proteinExistence type="predicted"/>
<keyword evidence="3" id="KW-1185">Reference proteome</keyword>
<comment type="caution">
    <text evidence="2">The sequence shown here is derived from an EMBL/GenBank/DDBJ whole genome shotgun (WGS) entry which is preliminary data.</text>
</comment>
<accession>A0A1Q9B1R1</accession>
<name>A0A1Q9B1R1_9HYPH</name>
<dbReference type="GO" id="GO:0006270">
    <property type="term" value="P:DNA replication initiation"/>
    <property type="evidence" value="ECO:0007669"/>
    <property type="project" value="InterPro"/>
</dbReference>
<dbReference type="GO" id="GO:0006275">
    <property type="term" value="P:regulation of DNA replication"/>
    <property type="evidence" value="ECO:0007669"/>
    <property type="project" value="InterPro"/>
</dbReference>
<dbReference type="Gene3D" id="1.10.1750.10">
    <property type="match status" value="1"/>
</dbReference>
<dbReference type="CDD" id="cd06571">
    <property type="entry name" value="Bac_DnaA_C"/>
    <property type="match status" value="1"/>
</dbReference>
<organism evidence="2 3">
    <name type="scientific">Xaviernesmea oryzae</name>
    <dbReference type="NCBI Taxonomy" id="464029"/>
    <lineage>
        <taxon>Bacteria</taxon>
        <taxon>Pseudomonadati</taxon>
        <taxon>Pseudomonadota</taxon>
        <taxon>Alphaproteobacteria</taxon>
        <taxon>Hyphomicrobiales</taxon>
        <taxon>Rhizobiaceae</taxon>
        <taxon>Rhizobium/Agrobacterium group</taxon>
        <taxon>Xaviernesmea</taxon>
    </lineage>
</organism>
<gene>
    <name evidence="2" type="ORF">BJF93_19680</name>
</gene>
<dbReference type="SMART" id="SM00760">
    <property type="entry name" value="Bac_DnaA_C"/>
    <property type="match status" value="1"/>
</dbReference>
<dbReference type="Proteomes" id="UP000186364">
    <property type="component" value="Unassembled WGS sequence"/>
</dbReference>
<sequence>MSELAAERVALRRSRRRLRCHVRQIGMYLCHVILQMSLTEIGIAYGRDRTTAGHACRVVEDLRDEPAYDAFVTRLERVIQAIFPQAPLALSPVEPAHA</sequence>
<dbReference type="GO" id="GO:0043565">
    <property type="term" value="F:sequence-specific DNA binding"/>
    <property type="evidence" value="ECO:0007669"/>
    <property type="project" value="InterPro"/>
</dbReference>
<dbReference type="SUPFAM" id="SSF48295">
    <property type="entry name" value="TrpR-like"/>
    <property type="match status" value="1"/>
</dbReference>
<protein>
    <recommendedName>
        <fullName evidence="1">Chromosomal replication initiator DnaA C-terminal domain-containing protein</fullName>
    </recommendedName>
</protein>
<dbReference type="GO" id="GO:0005524">
    <property type="term" value="F:ATP binding"/>
    <property type="evidence" value="ECO:0007669"/>
    <property type="project" value="InterPro"/>
</dbReference>
<dbReference type="Pfam" id="PF08299">
    <property type="entry name" value="Bac_DnaA_C"/>
    <property type="match status" value="1"/>
</dbReference>
<dbReference type="InterPro" id="IPR010921">
    <property type="entry name" value="Trp_repressor/repl_initiator"/>
</dbReference>
<dbReference type="InterPro" id="IPR013159">
    <property type="entry name" value="DnaA_C"/>
</dbReference>
<evidence type="ECO:0000259" key="1">
    <source>
        <dbReference type="SMART" id="SM00760"/>
    </source>
</evidence>
<reference evidence="2 3" key="1">
    <citation type="submission" date="2016-09" db="EMBL/GenBank/DDBJ databases">
        <title>Rhizobium sp. nov., a novel species isolated from the rice rhizosphere.</title>
        <authorList>
            <person name="Zhao J."/>
            <person name="Zhang X."/>
        </authorList>
    </citation>
    <scope>NUCLEOTIDE SEQUENCE [LARGE SCALE GENOMIC DNA]</scope>
    <source>
        <strain evidence="2 3">1.7048</strain>
    </source>
</reference>